<proteinExistence type="predicted"/>
<sequence length="109" mass="12588">MDMTMKSRHINQWKKELYMSKTLCLAVMMFCRMTLLKKKYSNMTSTQIQDPQNRTVSNLVLPLLLHLAAACNKKPKLIDNKLICNGQGIYLLARMDMTVPSYIETKNGM</sequence>
<dbReference type="AlphaFoldDB" id="A0A0A9GK52"/>
<dbReference type="EMBL" id="GBRH01174975">
    <property type="protein sequence ID" value="JAE22921.1"/>
    <property type="molecule type" value="Transcribed_RNA"/>
</dbReference>
<accession>A0A0A9GK52</accession>
<evidence type="ECO:0000313" key="1">
    <source>
        <dbReference type="EMBL" id="JAE22921.1"/>
    </source>
</evidence>
<reference evidence="1" key="2">
    <citation type="journal article" date="2015" name="Data Brief">
        <title>Shoot transcriptome of the giant reed, Arundo donax.</title>
        <authorList>
            <person name="Barrero R.A."/>
            <person name="Guerrero F.D."/>
            <person name="Moolhuijzen P."/>
            <person name="Goolsby J.A."/>
            <person name="Tidwell J."/>
            <person name="Bellgard S.E."/>
            <person name="Bellgard M.I."/>
        </authorList>
    </citation>
    <scope>NUCLEOTIDE SEQUENCE</scope>
    <source>
        <tissue evidence="1">Shoot tissue taken approximately 20 cm above the soil surface</tissue>
    </source>
</reference>
<name>A0A0A9GK52_ARUDO</name>
<reference evidence="1" key="1">
    <citation type="submission" date="2014-09" db="EMBL/GenBank/DDBJ databases">
        <authorList>
            <person name="Magalhaes I.L.F."/>
            <person name="Oliveira U."/>
            <person name="Santos F.R."/>
            <person name="Vidigal T.H.D.A."/>
            <person name="Brescovit A.D."/>
            <person name="Santos A.J."/>
        </authorList>
    </citation>
    <scope>NUCLEOTIDE SEQUENCE</scope>
    <source>
        <tissue evidence="1">Shoot tissue taken approximately 20 cm above the soil surface</tissue>
    </source>
</reference>
<organism evidence="1">
    <name type="scientific">Arundo donax</name>
    <name type="common">Giant reed</name>
    <name type="synonym">Donax arundinaceus</name>
    <dbReference type="NCBI Taxonomy" id="35708"/>
    <lineage>
        <taxon>Eukaryota</taxon>
        <taxon>Viridiplantae</taxon>
        <taxon>Streptophyta</taxon>
        <taxon>Embryophyta</taxon>
        <taxon>Tracheophyta</taxon>
        <taxon>Spermatophyta</taxon>
        <taxon>Magnoliopsida</taxon>
        <taxon>Liliopsida</taxon>
        <taxon>Poales</taxon>
        <taxon>Poaceae</taxon>
        <taxon>PACMAD clade</taxon>
        <taxon>Arundinoideae</taxon>
        <taxon>Arundineae</taxon>
        <taxon>Arundo</taxon>
    </lineage>
</organism>
<protein>
    <submittedName>
        <fullName evidence="1">Uncharacterized protein</fullName>
    </submittedName>
</protein>